<name>A0ABP9VIV0_9DEIO</name>
<keyword evidence="3" id="KW-1185">Reference proteome</keyword>
<evidence type="ECO:0000256" key="1">
    <source>
        <dbReference type="SAM" id="SignalP"/>
    </source>
</evidence>
<gene>
    <name evidence="2" type="ORF">Dxin01_03391</name>
</gene>
<comment type="caution">
    <text evidence="2">The sequence shown here is derived from an EMBL/GenBank/DDBJ whole genome shotgun (WGS) entry which is preliminary data.</text>
</comment>
<accession>A0ABP9VIV0</accession>
<proteinExistence type="predicted"/>
<protein>
    <submittedName>
        <fullName evidence="2">Uncharacterized protein</fullName>
    </submittedName>
</protein>
<dbReference type="Proteomes" id="UP001458946">
    <property type="component" value="Unassembled WGS sequence"/>
</dbReference>
<reference evidence="2 3" key="1">
    <citation type="submission" date="2024-02" db="EMBL/GenBank/DDBJ databases">
        <title>Deinococcus xinjiangensis NBRC 107630.</title>
        <authorList>
            <person name="Ichikawa N."/>
            <person name="Katano-Makiyama Y."/>
            <person name="Hidaka K."/>
        </authorList>
    </citation>
    <scope>NUCLEOTIDE SEQUENCE [LARGE SCALE GENOMIC DNA]</scope>
    <source>
        <strain evidence="2 3">NBRC 107630</strain>
    </source>
</reference>
<keyword evidence="1" id="KW-0732">Signal</keyword>
<evidence type="ECO:0000313" key="2">
    <source>
        <dbReference type="EMBL" id="GAA5503632.1"/>
    </source>
</evidence>
<evidence type="ECO:0000313" key="3">
    <source>
        <dbReference type="Proteomes" id="UP001458946"/>
    </source>
</evidence>
<sequence>MTYRSKFALLLTLSALLGTAQAVNRVPGTSVTYSASSDPITDVNTSVIFLNEVNDLTDQTYLAIRCSDRDAPELWATLNTKNALLTEMDAEARNMPAVTMRTGTDSPMVLRNSDVISVLDGNDNFKETTIGFRSTGLRTIVNGLNAGKRLVIRVNRPSGGQALTYTFNAQGFSQAWNAVNACTSSTSYRTPSTSAPTASGATGLVAPKFTRWYFTTCQDASTGTQRTGLVAGRAHLCDLVIETIPNGARPVSAVFSYELEYREGGRSGKLILDTADRWPSSGGPVTRFRQNGSQLIFTLPLNVRARPDRVYTSINVTGTVFFDNGSNKKVYEPLPVKPAY</sequence>
<feature type="signal peptide" evidence="1">
    <location>
        <begin position="1"/>
        <end position="22"/>
    </location>
</feature>
<organism evidence="2 3">
    <name type="scientific">Deinococcus xinjiangensis</name>
    <dbReference type="NCBI Taxonomy" id="457454"/>
    <lineage>
        <taxon>Bacteria</taxon>
        <taxon>Thermotogati</taxon>
        <taxon>Deinococcota</taxon>
        <taxon>Deinococci</taxon>
        <taxon>Deinococcales</taxon>
        <taxon>Deinococcaceae</taxon>
        <taxon>Deinococcus</taxon>
    </lineage>
</organism>
<feature type="chain" id="PRO_5046691858" evidence="1">
    <location>
        <begin position="23"/>
        <end position="340"/>
    </location>
</feature>
<dbReference type="EMBL" id="BAABRN010000058">
    <property type="protein sequence ID" value="GAA5503632.1"/>
    <property type="molecule type" value="Genomic_DNA"/>
</dbReference>